<dbReference type="OrthoDB" id="504708at2759"/>
<dbReference type="InterPro" id="IPR050685">
    <property type="entry name" value="LDLR"/>
</dbReference>
<feature type="domain" description="EGF-like" evidence="9">
    <location>
        <begin position="758"/>
        <end position="799"/>
    </location>
</feature>
<feature type="disulfide bond" evidence="7">
    <location>
        <begin position="746"/>
        <end position="755"/>
    </location>
</feature>
<feature type="disulfide bond" evidence="7">
    <location>
        <begin position="789"/>
        <end position="798"/>
    </location>
</feature>
<comment type="subcellular location">
    <subcellularLocation>
        <location evidence="1">Membrane</location>
        <topology evidence="1">Single-pass membrane protein</topology>
    </subcellularLocation>
</comment>
<evidence type="ECO:0000259" key="9">
    <source>
        <dbReference type="PROSITE" id="PS50026"/>
    </source>
</evidence>
<name>A0A815S7N4_9BILA</name>
<dbReference type="EMBL" id="CAJNOI010000354">
    <property type="protein sequence ID" value="CAF1254201.1"/>
    <property type="molecule type" value="Genomic_DNA"/>
</dbReference>
<dbReference type="EMBL" id="CAJNOM010000528">
    <property type="protein sequence ID" value="CAF1486510.1"/>
    <property type="molecule type" value="Genomic_DNA"/>
</dbReference>
<dbReference type="SUPFAM" id="SSF57196">
    <property type="entry name" value="EGF/Laminin"/>
    <property type="match status" value="1"/>
</dbReference>
<evidence type="ECO:0000256" key="8">
    <source>
        <dbReference type="PROSITE-ProRule" id="PRU00124"/>
    </source>
</evidence>
<evidence type="ECO:0000256" key="6">
    <source>
        <dbReference type="ARBA" id="ARBA00023157"/>
    </source>
</evidence>
<dbReference type="GO" id="GO:0005886">
    <property type="term" value="C:plasma membrane"/>
    <property type="evidence" value="ECO:0007669"/>
    <property type="project" value="TreeGrafter"/>
</dbReference>
<evidence type="ECO:0000313" key="10">
    <source>
        <dbReference type="EMBL" id="CAF1254201.1"/>
    </source>
</evidence>
<keyword evidence="5" id="KW-0472">Membrane</keyword>
<evidence type="ECO:0000256" key="1">
    <source>
        <dbReference type="ARBA" id="ARBA00004167"/>
    </source>
</evidence>
<feature type="disulfide bond" evidence="8">
    <location>
        <begin position="95"/>
        <end position="107"/>
    </location>
</feature>
<organism evidence="11 12">
    <name type="scientific">Adineta steineri</name>
    <dbReference type="NCBI Taxonomy" id="433720"/>
    <lineage>
        <taxon>Eukaryota</taxon>
        <taxon>Metazoa</taxon>
        <taxon>Spiralia</taxon>
        <taxon>Gnathifera</taxon>
        <taxon>Rotifera</taxon>
        <taxon>Eurotatoria</taxon>
        <taxon>Bdelloidea</taxon>
        <taxon>Adinetida</taxon>
        <taxon>Adinetidae</taxon>
        <taxon>Adineta</taxon>
    </lineage>
</organism>
<dbReference type="SMART" id="SM00181">
    <property type="entry name" value="EGF"/>
    <property type="match status" value="3"/>
</dbReference>
<dbReference type="InterPro" id="IPR002172">
    <property type="entry name" value="LDrepeatLR_classA_rpt"/>
</dbReference>
<evidence type="ECO:0000313" key="11">
    <source>
        <dbReference type="EMBL" id="CAF1486510.1"/>
    </source>
</evidence>
<dbReference type="PANTHER" id="PTHR24270:SF61">
    <property type="entry name" value="EGF-LIKE DOMAIN-CONTAINING PROTEIN"/>
    <property type="match status" value="1"/>
</dbReference>
<feature type="domain" description="EGF-like" evidence="9">
    <location>
        <begin position="673"/>
        <end position="712"/>
    </location>
</feature>
<dbReference type="AlphaFoldDB" id="A0A815S7N4"/>
<dbReference type="InterPro" id="IPR000742">
    <property type="entry name" value="EGF"/>
</dbReference>
<dbReference type="PROSITE" id="PS00022">
    <property type="entry name" value="EGF_1"/>
    <property type="match status" value="3"/>
</dbReference>
<feature type="disulfide bond" evidence="7">
    <location>
        <begin position="702"/>
        <end position="711"/>
    </location>
</feature>
<dbReference type="Proteomes" id="UP000663877">
    <property type="component" value="Unassembled WGS sequence"/>
</dbReference>
<feature type="disulfide bond" evidence="8">
    <location>
        <begin position="102"/>
        <end position="120"/>
    </location>
</feature>
<comment type="caution">
    <text evidence="7">Lacks conserved residue(s) required for the propagation of feature annotation.</text>
</comment>
<dbReference type="Pfam" id="PF00008">
    <property type="entry name" value="EGF"/>
    <property type="match status" value="1"/>
</dbReference>
<feature type="domain" description="EGF-like" evidence="9">
    <location>
        <begin position="714"/>
        <end position="756"/>
    </location>
</feature>
<dbReference type="GO" id="GO:0016192">
    <property type="term" value="P:vesicle-mediated transport"/>
    <property type="evidence" value="ECO:0007669"/>
    <property type="project" value="UniProtKB-ARBA"/>
</dbReference>
<dbReference type="InterPro" id="IPR036055">
    <property type="entry name" value="LDL_receptor-like_sf"/>
</dbReference>
<dbReference type="Pfam" id="PF00057">
    <property type="entry name" value="Ldl_recept_a"/>
    <property type="match status" value="2"/>
</dbReference>
<reference evidence="11" key="1">
    <citation type="submission" date="2021-02" db="EMBL/GenBank/DDBJ databases">
        <authorList>
            <person name="Nowell W R."/>
        </authorList>
    </citation>
    <scope>NUCLEOTIDE SEQUENCE</scope>
</reference>
<keyword evidence="6 7" id="KW-1015">Disulfide bond</keyword>
<dbReference type="Gene3D" id="4.10.400.10">
    <property type="entry name" value="Low-density Lipoprotein Receptor"/>
    <property type="match status" value="2"/>
</dbReference>
<keyword evidence="4" id="KW-1133">Transmembrane helix</keyword>
<accession>A0A815S7N4</accession>
<dbReference type="PANTHER" id="PTHR24270">
    <property type="entry name" value="LOW-DENSITY LIPOPROTEIN RECEPTOR-RELATED"/>
    <property type="match status" value="1"/>
</dbReference>
<dbReference type="SUPFAM" id="SSF57424">
    <property type="entry name" value="LDL receptor-like module"/>
    <property type="match status" value="2"/>
</dbReference>
<feature type="disulfide bond" evidence="7">
    <location>
        <begin position="718"/>
        <end position="728"/>
    </location>
</feature>
<dbReference type="PROSITE" id="PS50026">
    <property type="entry name" value="EGF_3"/>
    <property type="match status" value="3"/>
</dbReference>
<proteinExistence type="predicted"/>
<gene>
    <name evidence="10" type="ORF">BJG266_LOCUS29760</name>
    <name evidence="11" type="ORF">QVE165_LOCUS42589</name>
</gene>
<dbReference type="PROSITE" id="PS01186">
    <property type="entry name" value="EGF_2"/>
    <property type="match status" value="1"/>
</dbReference>
<keyword evidence="12" id="KW-1185">Reference proteome</keyword>
<dbReference type="CDD" id="cd00054">
    <property type="entry name" value="EGF_CA"/>
    <property type="match status" value="1"/>
</dbReference>
<protein>
    <recommendedName>
        <fullName evidence="9">EGF-like domain-containing protein</fullName>
    </recommendedName>
</protein>
<dbReference type="CDD" id="cd00112">
    <property type="entry name" value="LDLa"/>
    <property type="match status" value="2"/>
</dbReference>
<dbReference type="PROSITE" id="PS50068">
    <property type="entry name" value="LDLRA_2"/>
    <property type="match status" value="2"/>
</dbReference>
<evidence type="ECO:0000256" key="3">
    <source>
        <dbReference type="ARBA" id="ARBA00022737"/>
    </source>
</evidence>
<feature type="disulfide bond" evidence="8">
    <location>
        <begin position="387"/>
        <end position="399"/>
    </location>
</feature>
<evidence type="ECO:0000256" key="2">
    <source>
        <dbReference type="ARBA" id="ARBA00022692"/>
    </source>
</evidence>
<evidence type="ECO:0000256" key="7">
    <source>
        <dbReference type="PROSITE-ProRule" id="PRU00076"/>
    </source>
</evidence>
<evidence type="ECO:0000256" key="5">
    <source>
        <dbReference type="ARBA" id="ARBA00023136"/>
    </source>
</evidence>
<dbReference type="SMART" id="SM00192">
    <property type="entry name" value="LDLa"/>
    <property type="match status" value="4"/>
</dbReference>
<sequence>MKRSMSKRGTFGKYCQYKLTHEKKYFSETVDAQFQQREETDSWNTQRYGKILCYETLPCDAGDLCLDWREICDGVQRCASGIDEENWDKLEFNECENDQFRCTNGMCIPEEFWLDGEIDCMDWSDELNSAFKEQCSFEPNAMNCDERICPPKMFSCGDGDCILWRSRMAFQRTITVDRDCFNKRNLNYMCEVGKHKNSWTLANGLCWPDKDYEDPQYLSTDMIESANLTDEKQCEYLVRCLLSDGLERNCPCNSREDEVRYSTNTYCAENVGRHRFQCFNSQHKCLSVHSLGSGTAECSNKYDEMWYGTGNSLEESKCQKHDHTDCERLKQYIKESSIKNFTQNISIVSEHQVTSIRQIPFQSYCDSFWDSYDYTDESPSLCKDWLCKNNQYQCRTGQCIELNWVCDGEWDCADASDEEAIVLIKEWSLHNSRLANLNKYRQNCTERYSKAPFSNECNTSYEFGCYPSGAWHLSDIKTYRPCVNLTQVGDGIQDCHNAYDEKNTFPSHFHPLDMWGYNFRCRHYIAQYKYTCYTARDDRITIIAQVDWETFPNILRNHTIRIKTNFLFGDMIIDSYGFEVIAMNKYMMDRKHKFYLLYSRSFEMLEHKRQRYFNQSDIENRHPYSVHFHAFAFETNRTMVEVGVWRYVIFFDYLPAFRLAVVLKFPFWLGSSELDPCSEKRCSHNSTCIPVLNQNRSCYCACKSGYYGNDCSLHEPRCATYCLPNAFCQPTYDNTVKNNLSIDCICPPAHFGPRCYLKNDGCESNPCSNNGTCSSIHYQSAESSYVCSCTDRFYGEHCNEEKASVYINLNTTEMKSIRAAVIQLYDVEISSLRLIIQHQKAYRDIPLKFTYFHPNVTAPYFGLLKLYKDDEDAQYFILYVSLQTQIKVNSTPKHCPHVSSIFFNGKI</sequence>
<dbReference type="Proteomes" id="UP000663832">
    <property type="component" value="Unassembled WGS sequence"/>
</dbReference>
<comment type="caution">
    <text evidence="11">The sequence shown here is derived from an EMBL/GenBank/DDBJ whole genome shotgun (WGS) entry which is preliminary data.</text>
</comment>
<keyword evidence="3" id="KW-0677">Repeat</keyword>
<keyword evidence="7" id="KW-0245">EGF-like domain</keyword>
<feature type="disulfide bond" evidence="8">
    <location>
        <begin position="394"/>
        <end position="412"/>
    </location>
</feature>
<keyword evidence="2" id="KW-0812">Transmembrane</keyword>
<evidence type="ECO:0000313" key="12">
    <source>
        <dbReference type="Proteomes" id="UP000663832"/>
    </source>
</evidence>
<evidence type="ECO:0000256" key="4">
    <source>
        <dbReference type="ARBA" id="ARBA00022989"/>
    </source>
</evidence>
<dbReference type="PRINTS" id="PR00261">
    <property type="entry name" value="LDLRECEPTOR"/>
</dbReference>
<dbReference type="Gene3D" id="2.10.25.10">
    <property type="entry name" value="Laminin"/>
    <property type="match status" value="2"/>
</dbReference>